<proteinExistence type="predicted"/>
<gene>
    <name evidence="1" type="ORF">U0035_19830</name>
</gene>
<sequence length="69" mass="7654">MPTNILIATSTPSGYIQSIAAKYAIPYYVADQAGGIENDWNFAIENAATRYITIAHQDDFTNVITQRRS</sequence>
<protein>
    <submittedName>
        <fullName evidence="1">Uncharacterized protein</fullName>
    </submittedName>
</protein>
<dbReference type="Proteomes" id="UP001325680">
    <property type="component" value="Chromosome"/>
</dbReference>
<accession>A0ABZ0W720</accession>
<name>A0ABZ0W720_9BACT</name>
<dbReference type="RefSeq" id="WP_114790673.1">
    <property type="nucleotide sequence ID" value="NZ_CP139960.1"/>
</dbReference>
<reference evidence="1 2" key="1">
    <citation type="submission" date="2023-12" db="EMBL/GenBank/DDBJ databases">
        <title>Genome sequencing and assembly of bacterial species from a model synthetic community.</title>
        <authorList>
            <person name="Hogle S.L."/>
        </authorList>
    </citation>
    <scope>NUCLEOTIDE SEQUENCE [LARGE SCALE GENOMIC DNA]</scope>
    <source>
        <strain evidence="1 2">HAMBI_3031</strain>
    </source>
</reference>
<organism evidence="1 2">
    <name type="scientific">Niabella yanshanensis</name>
    <dbReference type="NCBI Taxonomy" id="577386"/>
    <lineage>
        <taxon>Bacteria</taxon>
        <taxon>Pseudomonadati</taxon>
        <taxon>Bacteroidota</taxon>
        <taxon>Chitinophagia</taxon>
        <taxon>Chitinophagales</taxon>
        <taxon>Chitinophagaceae</taxon>
        <taxon>Niabella</taxon>
    </lineage>
</organism>
<keyword evidence="2" id="KW-1185">Reference proteome</keyword>
<evidence type="ECO:0000313" key="2">
    <source>
        <dbReference type="Proteomes" id="UP001325680"/>
    </source>
</evidence>
<dbReference type="EMBL" id="CP139960">
    <property type="protein sequence ID" value="WQD37920.1"/>
    <property type="molecule type" value="Genomic_DNA"/>
</dbReference>
<evidence type="ECO:0000313" key="1">
    <source>
        <dbReference type="EMBL" id="WQD37920.1"/>
    </source>
</evidence>